<keyword evidence="1" id="KW-1133">Transmembrane helix</keyword>
<keyword evidence="1" id="KW-0812">Transmembrane</keyword>
<sequence>MSTTATRWEVPEAVDPPSGAALRDAYRRASQALGMRTAGWVCLLLGVVSLAAGLVLGWLELVVAGIVAVVTVAIALLFTIGKPNLAVGLRLSDRTVVVGDRATGEVLVSNEAARRHFGSRLDLPVGRQQASFSLPIMAPRQVERFTFRIPTSRRGLVVVGPANSVQGDPFSLAGRETRWTEELEVYVHPRTVRLPGRQTGFVHDLEGHASPHITSADMNFHALRPYVPGDDRRHVHWKSTARAGELMVRQFEESRMSRVLVALDTGRTSYIDEDEFELAVSVVASIALQTLYGESPLVILTSKERLTTLTPGGTLDELSLVEQTARGGVADLAYTATQREPGASIAILVTGSTASMADVRHASARFDVDTRFIGIRVATGEELRNRKVGSVTVNQVGTLEDLPRAMRRSME</sequence>
<feature type="transmembrane region" description="Helical" evidence="1">
    <location>
        <begin position="37"/>
        <end position="56"/>
    </location>
</feature>
<keyword evidence="1" id="KW-0472">Membrane</keyword>
<dbReference type="RefSeq" id="WP_093249050.1">
    <property type="nucleotide sequence ID" value="NZ_FNGP01000001.1"/>
</dbReference>
<evidence type="ECO:0000256" key="1">
    <source>
        <dbReference type="SAM" id="Phobius"/>
    </source>
</evidence>
<dbReference type="AlphaFoldDB" id="A0A1G9I903"/>
<dbReference type="Pfam" id="PF01882">
    <property type="entry name" value="DUF58"/>
    <property type="match status" value="1"/>
</dbReference>
<accession>A0A1G9I903</accession>
<gene>
    <name evidence="3" type="ORF">SAMN04488242_0790</name>
</gene>
<feature type="domain" description="DUF58" evidence="2">
    <location>
        <begin position="223"/>
        <end position="394"/>
    </location>
</feature>
<keyword evidence="4" id="KW-1185">Reference proteome</keyword>
<protein>
    <submittedName>
        <fullName evidence="3">Uncharacterized conserved protein, DUF58 family, contains vWF domain</fullName>
    </submittedName>
</protein>
<dbReference type="Proteomes" id="UP000199475">
    <property type="component" value="Unassembled WGS sequence"/>
</dbReference>
<organism evidence="3 4">
    <name type="scientific">Tessaracoccus oleiagri</name>
    <dbReference type="NCBI Taxonomy" id="686624"/>
    <lineage>
        <taxon>Bacteria</taxon>
        <taxon>Bacillati</taxon>
        <taxon>Actinomycetota</taxon>
        <taxon>Actinomycetes</taxon>
        <taxon>Propionibacteriales</taxon>
        <taxon>Propionibacteriaceae</taxon>
        <taxon>Tessaracoccus</taxon>
    </lineage>
</organism>
<dbReference type="OrthoDB" id="9812729at2"/>
<evidence type="ECO:0000259" key="2">
    <source>
        <dbReference type="Pfam" id="PF01882"/>
    </source>
</evidence>
<dbReference type="PANTHER" id="PTHR34351">
    <property type="entry name" value="SLR1927 PROTEIN-RELATED"/>
    <property type="match status" value="1"/>
</dbReference>
<dbReference type="EMBL" id="FNGP01000001">
    <property type="protein sequence ID" value="SDL21566.1"/>
    <property type="molecule type" value="Genomic_DNA"/>
</dbReference>
<dbReference type="STRING" id="686624.SAMN04488242_0790"/>
<dbReference type="InterPro" id="IPR002881">
    <property type="entry name" value="DUF58"/>
</dbReference>
<name>A0A1G9I903_9ACTN</name>
<dbReference type="PANTHER" id="PTHR34351:SF1">
    <property type="entry name" value="SLR1927 PROTEIN"/>
    <property type="match status" value="1"/>
</dbReference>
<proteinExistence type="predicted"/>
<evidence type="ECO:0000313" key="3">
    <source>
        <dbReference type="EMBL" id="SDL21566.1"/>
    </source>
</evidence>
<feature type="transmembrane region" description="Helical" evidence="1">
    <location>
        <begin position="62"/>
        <end position="80"/>
    </location>
</feature>
<evidence type="ECO:0000313" key="4">
    <source>
        <dbReference type="Proteomes" id="UP000199475"/>
    </source>
</evidence>
<reference evidence="3 4" key="1">
    <citation type="submission" date="2016-10" db="EMBL/GenBank/DDBJ databases">
        <authorList>
            <person name="de Groot N.N."/>
        </authorList>
    </citation>
    <scope>NUCLEOTIDE SEQUENCE [LARGE SCALE GENOMIC DNA]</scope>
    <source>
        <strain evidence="3 4">CGMCC 1.9159</strain>
    </source>
</reference>